<evidence type="ECO:0000256" key="4">
    <source>
        <dbReference type="ARBA" id="ARBA00022741"/>
    </source>
</evidence>
<evidence type="ECO:0000313" key="11">
    <source>
        <dbReference type="Proteomes" id="UP000005286"/>
    </source>
</evidence>
<keyword evidence="3 10" id="KW-0808">Transferase</keyword>
<sequence>MKKVLVIISSKAGKSELEIKKEDILNAFEKNNVDYEIQIEETRYKGHIENLIEDFDKENIEDKNAIICGGDGSLNELVNACYGKNIAVGLIPTGTGNDFAKNFDYSNFDVNNIFKFTKKTIDLIQINNKLCVNVTSLGFDTHVLNGAYEILDKDPTLGKRAYIYSVINSLKDINYENLEINLKDLCGNIITTKGEYLISALCNGSYYGSGFNPAPLAKINDGHINLITASKIPFYKLPNMIIKYKNGKHQKSPYLNEYKTCEGVIKSNKSFLANIDGEIFETDKIEFKVLKKAINWIYFNENKVPRN</sequence>
<dbReference type="InterPro" id="IPR017438">
    <property type="entry name" value="ATP-NAD_kinase_N"/>
</dbReference>
<evidence type="ECO:0000256" key="2">
    <source>
        <dbReference type="ARBA" id="ARBA00005983"/>
    </source>
</evidence>
<dbReference type="InterPro" id="IPR005218">
    <property type="entry name" value="Diacylglycerol/lipid_kinase"/>
</dbReference>
<dbReference type="SUPFAM" id="SSF111331">
    <property type="entry name" value="NAD kinase/diacylglycerol kinase-like"/>
    <property type="match status" value="1"/>
</dbReference>
<evidence type="ECO:0000256" key="8">
    <source>
        <dbReference type="ARBA" id="ARBA00023264"/>
    </source>
</evidence>
<comment type="similarity">
    <text evidence="2">Belongs to the diacylglycerol/lipid kinase family.</text>
</comment>
<gene>
    <name evidence="10" type="ORF">HMPREF9290_1561</name>
</gene>
<dbReference type="Proteomes" id="UP000005286">
    <property type="component" value="Unassembled WGS sequence"/>
</dbReference>
<dbReference type="GO" id="GO:0005524">
    <property type="term" value="F:ATP binding"/>
    <property type="evidence" value="ECO:0007669"/>
    <property type="project" value="UniProtKB-KW"/>
</dbReference>
<keyword evidence="5 10" id="KW-0418">Kinase</keyword>
<dbReference type="EMBL" id="AEXM01000012">
    <property type="protein sequence ID" value="EGC82678.1"/>
    <property type="molecule type" value="Genomic_DNA"/>
</dbReference>
<proteinExistence type="inferred from homology"/>
<evidence type="ECO:0000256" key="6">
    <source>
        <dbReference type="ARBA" id="ARBA00022840"/>
    </source>
</evidence>
<dbReference type="eggNOG" id="COG1597">
    <property type="taxonomic scope" value="Bacteria"/>
</dbReference>
<organism evidence="10 11">
    <name type="scientific">Anaerococcus prevotii ACS-065-V-Col13</name>
    <dbReference type="NCBI Taxonomy" id="879305"/>
    <lineage>
        <taxon>Bacteria</taxon>
        <taxon>Bacillati</taxon>
        <taxon>Bacillota</taxon>
        <taxon>Tissierellia</taxon>
        <taxon>Tissierellales</taxon>
        <taxon>Peptoniphilaceae</taxon>
        <taxon>Anaerococcus</taxon>
    </lineage>
</organism>
<dbReference type="STRING" id="879305.HMPREF9290_1561"/>
<dbReference type="InterPro" id="IPR045540">
    <property type="entry name" value="YegS/DAGK_C"/>
</dbReference>
<dbReference type="SMART" id="SM00046">
    <property type="entry name" value="DAGKc"/>
    <property type="match status" value="1"/>
</dbReference>
<dbReference type="Gene3D" id="2.60.200.40">
    <property type="match status" value="1"/>
</dbReference>
<dbReference type="InterPro" id="IPR001206">
    <property type="entry name" value="Diacylglycerol_kinase_cat_dom"/>
</dbReference>
<dbReference type="PATRIC" id="fig|879305.3.peg.617"/>
<comment type="caution">
    <text evidence="10">The sequence shown here is derived from an EMBL/GenBank/DDBJ whole genome shotgun (WGS) entry which is preliminary data.</text>
</comment>
<evidence type="ECO:0000259" key="9">
    <source>
        <dbReference type="PROSITE" id="PS50146"/>
    </source>
</evidence>
<dbReference type="InterPro" id="IPR016064">
    <property type="entry name" value="NAD/diacylglycerol_kinase_sf"/>
</dbReference>
<evidence type="ECO:0000256" key="7">
    <source>
        <dbReference type="ARBA" id="ARBA00023209"/>
    </source>
</evidence>
<evidence type="ECO:0000313" key="10">
    <source>
        <dbReference type="EMBL" id="EGC82678.1"/>
    </source>
</evidence>
<dbReference type="PROSITE" id="PS50146">
    <property type="entry name" value="DAGK"/>
    <property type="match status" value="1"/>
</dbReference>
<comment type="cofactor">
    <cofactor evidence="1">
        <name>Mg(2+)</name>
        <dbReference type="ChEBI" id="CHEBI:18420"/>
    </cofactor>
</comment>
<dbReference type="PANTHER" id="PTHR12358">
    <property type="entry name" value="SPHINGOSINE KINASE"/>
    <property type="match status" value="1"/>
</dbReference>
<name>F0GUY5_9FIRM</name>
<dbReference type="Pfam" id="PF00781">
    <property type="entry name" value="DAGK_cat"/>
    <property type="match status" value="1"/>
</dbReference>
<dbReference type="InterPro" id="IPR050187">
    <property type="entry name" value="Lipid_Phosphate_FormReg"/>
</dbReference>
<evidence type="ECO:0000256" key="3">
    <source>
        <dbReference type="ARBA" id="ARBA00022679"/>
    </source>
</evidence>
<dbReference type="EC" id="2.7.1.-" evidence="10"/>
<dbReference type="GO" id="GO:0016301">
    <property type="term" value="F:kinase activity"/>
    <property type="evidence" value="ECO:0007669"/>
    <property type="project" value="UniProtKB-KW"/>
</dbReference>
<reference evidence="10 11" key="1">
    <citation type="submission" date="2011-01" db="EMBL/GenBank/DDBJ databases">
        <authorList>
            <person name="Durkin A.S."/>
            <person name="Madupu R."/>
            <person name="Torralba M."/>
            <person name="Gillis M."/>
            <person name="Methe B."/>
            <person name="Sutton G."/>
            <person name="Nelson K.E."/>
        </authorList>
    </citation>
    <scope>NUCLEOTIDE SEQUENCE [LARGE SCALE GENOMIC DNA]</scope>
    <source>
        <strain evidence="10 11">ACS-065-V-Col13</strain>
    </source>
</reference>
<dbReference type="Gene3D" id="3.40.50.10330">
    <property type="entry name" value="Probable inorganic polyphosphate/atp-NAD kinase, domain 1"/>
    <property type="match status" value="1"/>
</dbReference>
<dbReference type="PANTHER" id="PTHR12358:SF54">
    <property type="entry name" value="SPHINGOSINE KINASE RELATED PROTEIN"/>
    <property type="match status" value="1"/>
</dbReference>
<evidence type="ECO:0000256" key="1">
    <source>
        <dbReference type="ARBA" id="ARBA00001946"/>
    </source>
</evidence>
<dbReference type="RefSeq" id="WP_004834617.1">
    <property type="nucleotide sequence ID" value="NZ_AEXM01000012.1"/>
</dbReference>
<keyword evidence="8" id="KW-1208">Phospholipid metabolism</keyword>
<accession>F0GUY5</accession>
<dbReference type="NCBIfam" id="TIGR00147">
    <property type="entry name" value="YegS/Rv2252/BmrU family lipid kinase"/>
    <property type="match status" value="1"/>
</dbReference>
<keyword evidence="7" id="KW-0444">Lipid biosynthesis</keyword>
<keyword evidence="6" id="KW-0067">ATP-binding</keyword>
<dbReference type="Pfam" id="PF19279">
    <property type="entry name" value="YegS_C"/>
    <property type="match status" value="1"/>
</dbReference>
<keyword evidence="4" id="KW-0547">Nucleotide-binding</keyword>
<feature type="domain" description="DAGKc" evidence="9">
    <location>
        <begin position="1"/>
        <end position="136"/>
    </location>
</feature>
<evidence type="ECO:0000256" key="5">
    <source>
        <dbReference type="ARBA" id="ARBA00022777"/>
    </source>
</evidence>
<keyword evidence="7" id="KW-0594">Phospholipid biosynthesis</keyword>
<dbReference type="GO" id="GO:0008654">
    <property type="term" value="P:phospholipid biosynthetic process"/>
    <property type="evidence" value="ECO:0007669"/>
    <property type="project" value="UniProtKB-KW"/>
</dbReference>
<dbReference type="AlphaFoldDB" id="F0GUY5"/>
<protein>
    <submittedName>
        <fullName evidence="10">Lipid kinase, YegS/Rv2252/BmrU family</fullName>
        <ecNumber evidence="10">2.7.1.-</ecNumber>
    </submittedName>
</protein>
<keyword evidence="7" id="KW-0443">Lipid metabolism</keyword>
<keyword evidence="11" id="KW-1185">Reference proteome</keyword>